<keyword evidence="3" id="KW-0804">Transcription</keyword>
<evidence type="ECO:0000256" key="1">
    <source>
        <dbReference type="ARBA" id="ARBA00023015"/>
    </source>
</evidence>
<keyword evidence="1" id="KW-0805">Transcription regulation</keyword>
<dbReference type="InterPro" id="IPR000595">
    <property type="entry name" value="cNMP-bd_dom"/>
</dbReference>
<evidence type="ECO:0000259" key="4">
    <source>
        <dbReference type="PROSITE" id="PS51063"/>
    </source>
</evidence>
<dbReference type="Proteomes" id="UP000593890">
    <property type="component" value="Chromosome"/>
</dbReference>
<evidence type="ECO:0000313" key="6">
    <source>
        <dbReference type="Proteomes" id="UP000593890"/>
    </source>
</evidence>
<evidence type="ECO:0000256" key="3">
    <source>
        <dbReference type="ARBA" id="ARBA00023163"/>
    </source>
</evidence>
<dbReference type="PANTHER" id="PTHR24567:SF74">
    <property type="entry name" value="HTH-TYPE TRANSCRIPTIONAL REGULATOR ARCR"/>
    <property type="match status" value="1"/>
</dbReference>
<dbReference type="EMBL" id="AP023321">
    <property type="protein sequence ID" value="BCI61411.1"/>
    <property type="molecule type" value="Genomic_DNA"/>
</dbReference>
<dbReference type="GO" id="GO:0005829">
    <property type="term" value="C:cytosol"/>
    <property type="evidence" value="ECO:0007669"/>
    <property type="project" value="TreeGrafter"/>
</dbReference>
<accession>A0A7I8D3L3</accession>
<dbReference type="Gene3D" id="1.10.10.10">
    <property type="entry name" value="Winged helix-like DNA-binding domain superfamily/Winged helix DNA-binding domain"/>
    <property type="match status" value="1"/>
</dbReference>
<dbReference type="GO" id="GO:0003700">
    <property type="term" value="F:DNA-binding transcription factor activity"/>
    <property type="evidence" value="ECO:0007669"/>
    <property type="project" value="TreeGrafter"/>
</dbReference>
<dbReference type="GO" id="GO:0003677">
    <property type="term" value="F:DNA binding"/>
    <property type="evidence" value="ECO:0007669"/>
    <property type="project" value="UniProtKB-KW"/>
</dbReference>
<protein>
    <submittedName>
        <fullName evidence="5">Crp/Fnr family transcriptional regulator</fullName>
    </submittedName>
</protein>
<keyword evidence="2" id="KW-0238">DNA-binding</keyword>
<feature type="domain" description="HTH crp-type" evidence="4">
    <location>
        <begin position="145"/>
        <end position="211"/>
    </location>
</feature>
<dbReference type="Pfam" id="PF00027">
    <property type="entry name" value="cNMP_binding"/>
    <property type="match status" value="1"/>
</dbReference>
<dbReference type="InterPro" id="IPR036388">
    <property type="entry name" value="WH-like_DNA-bd_sf"/>
</dbReference>
<dbReference type="PROSITE" id="PS51063">
    <property type="entry name" value="HTH_CRP_2"/>
    <property type="match status" value="1"/>
</dbReference>
<proteinExistence type="predicted"/>
<evidence type="ECO:0000313" key="5">
    <source>
        <dbReference type="EMBL" id="BCI61411.1"/>
    </source>
</evidence>
<dbReference type="CDD" id="cd00092">
    <property type="entry name" value="HTH_CRP"/>
    <property type="match status" value="1"/>
</dbReference>
<dbReference type="InterPro" id="IPR014710">
    <property type="entry name" value="RmlC-like_jellyroll"/>
</dbReference>
<dbReference type="KEGG" id="sman:C12CBH8_20500"/>
<dbReference type="InterPro" id="IPR050397">
    <property type="entry name" value="Env_Response_Regulators"/>
</dbReference>
<organism evidence="5 6">
    <name type="scientific">Solibaculum mannosilyticum</name>
    <dbReference type="NCBI Taxonomy" id="2780922"/>
    <lineage>
        <taxon>Bacteria</taxon>
        <taxon>Bacillati</taxon>
        <taxon>Bacillota</taxon>
        <taxon>Clostridia</taxon>
        <taxon>Eubacteriales</taxon>
        <taxon>Oscillospiraceae</taxon>
        <taxon>Solibaculum</taxon>
    </lineage>
</organism>
<dbReference type="CDD" id="cd00038">
    <property type="entry name" value="CAP_ED"/>
    <property type="match status" value="1"/>
</dbReference>
<sequence length="222" mass="25297">MTLEEYLPFWKQLTSAQQNLLGQAASMRTAKAGEPIHRGSEDCVGLLIVVKGRLRAYTVSDEGRELTLYRLLERDLCLFSASCMFQSIQFDVMVEAEVETRMIHIPASIYRQVMQQSAAAANYTNELLASHFSDVMWLMDQVLFKRMDSRLAAFLLEESGLEQSENLKITHETIARHLGSAREVVTRMLKYFQEEGLVTLSRGTVSIRDEKGLRDVARESLR</sequence>
<dbReference type="InterPro" id="IPR018490">
    <property type="entry name" value="cNMP-bd_dom_sf"/>
</dbReference>
<dbReference type="SMART" id="SM00419">
    <property type="entry name" value="HTH_CRP"/>
    <property type="match status" value="1"/>
</dbReference>
<dbReference type="Gene3D" id="2.60.120.10">
    <property type="entry name" value="Jelly Rolls"/>
    <property type="match status" value="1"/>
</dbReference>
<evidence type="ECO:0000256" key="2">
    <source>
        <dbReference type="ARBA" id="ARBA00023125"/>
    </source>
</evidence>
<dbReference type="AlphaFoldDB" id="A0A7I8D3L3"/>
<reference evidence="6" key="1">
    <citation type="submission" date="2020-07" db="EMBL/GenBank/DDBJ databases">
        <title>Complete genome sequencing of Clostridia bacterium strain 12CBH8.</title>
        <authorList>
            <person name="Sakamoto M."/>
            <person name="Murakami T."/>
            <person name="Mori H."/>
        </authorList>
    </citation>
    <scope>NUCLEOTIDE SEQUENCE [LARGE SCALE GENOMIC DNA]</scope>
    <source>
        <strain evidence="6">12CBH8</strain>
    </source>
</reference>
<dbReference type="SUPFAM" id="SSF46785">
    <property type="entry name" value="Winged helix' DNA-binding domain"/>
    <property type="match status" value="1"/>
</dbReference>
<gene>
    <name evidence="5" type="ORF">C12CBH8_20500</name>
</gene>
<dbReference type="PRINTS" id="PR00034">
    <property type="entry name" value="HTHCRP"/>
</dbReference>
<dbReference type="Pfam" id="PF13545">
    <property type="entry name" value="HTH_Crp_2"/>
    <property type="match status" value="1"/>
</dbReference>
<keyword evidence="6" id="KW-1185">Reference proteome</keyword>
<dbReference type="InterPro" id="IPR036390">
    <property type="entry name" value="WH_DNA-bd_sf"/>
</dbReference>
<dbReference type="PANTHER" id="PTHR24567">
    <property type="entry name" value="CRP FAMILY TRANSCRIPTIONAL REGULATORY PROTEIN"/>
    <property type="match status" value="1"/>
</dbReference>
<dbReference type="InterPro" id="IPR012318">
    <property type="entry name" value="HTH_CRP"/>
</dbReference>
<dbReference type="SUPFAM" id="SSF51206">
    <property type="entry name" value="cAMP-binding domain-like"/>
    <property type="match status" value="1"/>
</dbReference>
<name>A0A7I8D3L3_9FIRM</name>
<dbReference type="RefSeq" id="WP_215533186.1">
    <property type="nucleotide sequence ID" value="NZ_AP023321.1"/>
</dbReference>